<name>A0A1E5KZZ1_9ENTE</name>
<feature type="compositionally biased region" description="Gly residues" evidence="1">
    <location>
        <begin position="143"/>
        <end position="176"/>
    </location>
</feature>
<dbReference type="AlphaFoldDB" id="A0A1E5KZZ1"/>
<evidence type="ECO:0000256" key="2">
    <source>
        <dbReference type="SAM" id="SignalP"/>
    </source>
</evidence>
<accession>A0A1E5KZZ1</accession>
<evidence type="ECO:0000256" key="1">
    <source>
        <dbReference type="SAM" id="MobiDB-lite"/>
    </source>
</evidence>
<organism evidence="3 4">
    <name type="scientific">Enterococcus rivorum</name>
    <dbReference type="NCBI Taxonomy" id="762845"/>
    <lineage>
        <taxon>Bacteria</taxon>
        <taxon>Bacillati</taxon>
        <taxon>Bacillota</taxon>
        <taxon>Bacilli</taxon>
        <taxon>Lactobacillales</taxon>
        <taxon>Enterococcaceae</taxon>
        <taxon>Enterococcus</taxon>
    </lineage>
</organism>
<feature type="signal peptide" evidence="2">
    <location>
        <begin position="1"/>
        <end position="24"/>
    </location>
</feature>
<keyword evidence="2" id="KW-0732">Signal</keyword>
<feature type="chain" id="PRO_5039583188" evidence="2">
    <location>
        <begin position="25"/>
        <end position="187"/>
    </location>
</feature>
<dbReference type="STRING" id="762845.BCR26_09615"/>
<dbReference type="RefSeq" id="WP_069697600.1">
    <property type="nucleotide sequence ID" value="NZ_JAGGMA010000035.1"/>
</dbReference>
<gene>
    <name evidence="3" type="ORF">BCR26_09615</name>
</gene>
<reference evidence="3 4" key="1">
    <citation type="submission" date="2016-09" db="EMBL/GenBank/DDBJ databases">
        <authorList>
            <person name="Capua I."/>
            <person name="De Benedictis P."/>
            <person name="Joannis T."/>
            <person name="Lombin L.H."/>
            <person name="Cattoli G."/>
        </authorList>
    </citation>
    <scope>NUCLEOTIDE SEQUENCE [LARGE SCALE GENOMIC DNA]</scope>
    <source>
        <strain evidence="3 4">LMG 25899</strain>
    </source>
</reference>
<evidence type="ECO:0000313" key="3">
    <source>
        <dbReference type="EMBL" id="OEH83431.1"/>
    </source>
</evidence>
<keyword evidence="4" id="KW-1185">Reference proteome</keyword>
<feature type="region of interest" description="Disordered" evidence="1">
    <location>
        <begin position="143"/>
        <end position="187"/>
    </location>
</feature>
<evidence type="ECO:0000313" key="4">
    <source>
        <dbReference type="Proteomes" id="UP000095256"/>
    </source>
</evidence>
<dbReference type="EMBL" id="MIEK01000007">
    <property type="protein sequence ID" value="OEH83431.1"/>
    <property type="molecule type" value="Genomic_DNA"/>
</dbReference>
<dbReference type="Proteomes" id="UP000095256">
    <property type="component" value="Unassembled WGS sequence"/>
</dbReference>
<proteinExistence type="predicted"/>
<comment type="caution">
    <text evidence="3">The sequence shown here is derived from an EMBL/GenBank/DDBJ whole genome shotgun (WGS) entry which is preliminary data.</text>
</comment>
<sequence length="187" mass="18564">MKKRIMSLLTVGLMAAMFAGGSIAYAGQHQSNYDVLCSVANKKVADTGRAQGKRLGTIAKEAGKLSEFQQQVLANKKARLAEKIDAGQITEEQATQVVETIQQNQANCDGTGVGQGTGVGLGNGQGNGTGICDGTGAGNGTGQGAGLGNGAGQGMGQGHRGGGNGLHDGSGAGGQHGRNAGNCVNPQ</sequence>
<protein>
    <submittedName>
        <fullName evidence="3">Uncharacterized protein</fullName>
    </submittedName>
</protein>
<dbReference type="OrthoDB" id="1809211at2"/>